<feature type="compositionally biased region" description="Gly residues" evidence="7">
    <location>
        <begin position="322"/>
        <end position="332"/>
    </location>
</feature>
<dbReference type="GO" id="GO:0046872">
    <property type="term" value="F:metal ion binding"/>
    <property type="evidence" value="ECO:0007669"/>
    <property type="project" value="UniProtKB-KW"/>
</dbReference>
<protein>
    <recommendedName>
        <fullName evidence="9">NodB homology domain-containing protein</fullName>
    </recommendedName>
</protein>
<feature type="region of interest" description="Disordered" evidence="7">
    <location>
        <begin position="701"/>
        <end position="725"/>
    </location>
</feature>
<feature type="compositionally biased region" description="Low complexity" evidence="7">
    <location>
        <begin position="713"/>
        <end position="724"/>
    </location>
</feature>
<feature type="compositionally biased region" description="Basic and acidic residues" evidence="7">
    <location>
        <begin position="867"/>
        <end position="898"/>
    </location>
</feature>
<feature type="region of interest" description="Disordered" evidence="7">
    <location>
        <begin position="318"/>
        <end position="489"/>
    </location>
</feature>
<accession>A0A423VQ84</accession>
<evidence type="ECO:0000256" key="3">
    <source>
        <dbReference type="ARBA" id="ARBA00022729"/>
    </source>
</evidence>
<feature type="compositionally biased region" description="Basic and acidic residues" evidence="7">
    <location>
        <begin position="425"/>
        <end position="440"/>
    </location>
</feature>
<evidence type="ECO:0000313" key="11">
    <source>
        <dbReference type="Proteomes" id="UP000283895"/>
    </source>
</evidence>
<feature type="compositionally biased region" description="Basic and acidic residues" evidence="7">
    <location>
        <begin position="362"/>
        <end position="376"/>
    </location>
</feature>
<feature type="signal peptide" evidence="8">
    <location>
        <begin position="1"/>
        <end position="18"/>
    </location>
</feature>
<comment type="caution">
    <text evidence="10">The sequence shown here is derived from an EMBL/GenBank/DDBJ whole genome shotgun (WGS) entry which is preliminary data.</text>
</comment>
<evidence type="ECO:0000256" key="1">
    <source>
        <dbReference type="ARBA" id="ARBA00001941"/>
    </source>
</evidence>
<reference evidence="10 11" key="1">
    <citation type="submission" date="2015-09" db="EMBL/GenBank/DDBJ databases">
        <title>Host preference determinants of Valsa canker pathogens revealed by comparative genomics.</title>
        <authorList>
            <person name="Yin Z."/>
            <person name="Huang L."/>
        </authorList>
    </citation>
    <scope>NUCLEOTIDE SEQUENCE [LARGE SCALE GENOMIC DNA]</scope>
    <source>
        <strain evidence="10 11">03-1</strain>
    </source>
</reference>
<keyword evidence="4" id="KW-0378">Hydrolase</keyword>
<feature type="compositionally biased region" description="Basic and acidic residues" evidence="7">
    <location>
        <begin position="640"/>
        <end position="649"/>
    </location>
</feature>
<dbReference type="Gene3D" id="3.20.20.370">
    <property type="entry name" value="Glycoside hydrolase/deacetylase"/>
    <property type="match status" value="1"/>
</dbReference>
<dbReference type="Pfam" id="PF01522">
    <property type="entry name" value="Polysacc_deac_1"/>
    <property type="match status" value="1"/>
</dbReference>
<evidence type="ECO:0000256" key="6">
    <source>
        <dbReference type="ARBA" id="ARBA00023285"/>
    </source>
</evidence>
<feature type="chain" id="PRO_5019180629" description="NodB homology domain-containing protein" evidence="8">
    <location>
        <begin position="19"/>
        <end position="946"/>
    </location>
</feature>
<dbReference type="CDD" id="cd10951">
    <property type="entry name" value="CE4_ClCDA_like"/>
    <property type="match status" value="1"/>
</dbReference>
<feature type="compositionally biased region" description="Acidic residues" evidence="7">
    <location>
        <begin position="467"/>
        <end position="476"/>
    </location>
</feature>
<evidence type="ECO:0000256" key="8">
    <source>
        <dbReference type="SAM" id="SignalP"/>
    </source>
</evidence>
<dbReference type="AlphaFoldDB" id="A0A423VQ84"/>
<dbReference type="GO" id="GO:0016810">
    <property type="term" value="F:hydrolase activity, acting on carbon-nitrogen (but not peptide) bonds"/>
    <property type="evidence" value="ECO:0007669"/>
    <property type="project" value="InterPro"/>
</dbReference>
<dbReference type="Proteomes" id="UP000283895">
    <property type="component" value="Unassembled WGS sequence"/>
</dbReference>
<feature type="compositionally biased region" description="Basic and acidic residues" evidence="7">
    <location>
        <begin position="457"/>
        <end position="466"/>
    </location>
</feature>
<feature type="region of interest" description="Disordered" evidence="7">
    <location>
        <begin position="851"/>
        <end position="906"/>
    </location>
</feature>
<feature type="compositionally biased region" description="Basic and acidic residues" evidence="7">
    <location>
        <begin position="339"/>
        <end position="349"/>
    </location>
</feature>
<dbReference type="STRING" id="356882.A0A423VQ84"/>
<dbReference type="SUPFAM" id="SSF88713">
    <property type="entry name" value="Glycoside hydrolase/deacetylase"/>
    <property type="match status" value="1"/>
</dbReference>
<keyword evidence="2" id="KW-0479">Metal-binding</keyword>
<dbReference type="InterPro" id="IPR002509">
    <property type="entry name" value="NODB_dom"/>
</dbReference>
<dbReference type="OrthoDB" id="407355at2759"/>
<feature type="compositionally biased region" description="Acidic residues" evidence="7">
    <location>
        <begin position="413"/>
        <end position="424"/>
    </location>
</feature>
<proteinExistence type="predicted"/>
<dbReference type="InterPro" id="IPR011330">
    <property type="entry name" value="Glyco_hydro/deAcase_b/a-brl"/>
</dbReference>
<evidence type="ECO:0000256" key="4">
    <source>
        <dbReference type="ARBA" id="ARBA00022801"/>
    </source>
</evidence>
<feature type="compositionally biased region" description="Basic residues" evidence="7">
    <location>
        <begin position="650"/>
        <end position="668"/>
    </location>
</feature>
<keyword evidence="5" id="KW-0119">Carbohydrate metabolism</keyword>
<dbReference type="PANTHER" id="PTHR46471:SF2">
    <property type="entry name" value="CHITIN DEACETYLASE-RELATED"/>
    <property type="match status" value="1"/>
</dbReference>
<comment type="cofactor">
    <cofactor evidence="1">
        <name>Co(2+)</name>
        <dbReference type="ChEBI" id="CHEBI:48828"/>
    </cofactor>
</comment>
<dbReference type="EMBL" id="LKEA01000046">
    <property type="protein sequence ID" value="ROV93197.1"/>
    <property type="molecule type" value="Genomic_DNA"/>
</dbReference>
<evidence type="ECO:0000313" key="10">
    <source>
        <dbReference type="EMBL" id="ROV93197.1"/>
    </source>
</evidence>
<keyword evidence="11" id="KW-1185">Reference proteome</keyword>
<dbReference type="PANTHER" id="PTHR46471">
    <property type="entry name" value="CHITIN DEACETYLASE"/>
    <property type="match status" value="1"/>
</dbReference>
<feature type="domain" description="NodB homology" evidence="9">
    <location>
        <begin position="106"/>
        <end position="294"/>
    </location>
</feature>
<evidence type="ECO:0000259" key="9">
    <source>
        <dbReference type="PROSITE" id="PS51677"/>
    </source>
</evidence>
<name>A0A423VQ84_9PEZI</name>
<evidence type="ECO:0000256" key="5">
    <source>
        <dbReference type="ARBA" id="ARBA00023277"/>
    </source>
</evidence>
<keyword evidence="6" id="KW-0170">Cobalt</keyword>
<organism evidence="10 11">
    <name type="scientific">Cytospora schulzeri</name>
    <dbReference type="NCBI Taxonomy" id="448051"/>
    <lineage>
        <taxon>Eukaryota</taxon>
        <taxon>Fungi</taxon>
        <taxon>Dikarya</taxon>
        <taxon>Ascomycota</taxon>
        <taxon>Pezizomycotina</taxon>
        <taxon>Sordariomycetes</taxon>
        <taxon>Sordariomycetidae</taxon>
        <taxon>Diaporthales</taxon>
        <taxon>Cytosporaceae</taxon>
        <taxon>Cytospora</taxon>
    </lineage>
</organism>
<sequence>MKSLITTSLAVLPPLAYGLTNPGIGNVPAAPIPFSNEYLGAAADEASFEELHESSTDAEDTIMDISEVALKDTYPRPTLPWLTDLPRPKLGSVPYGKVLTQCTKPNTIALTFDDGPWKYTSDLLDLLEDAGARATFFVCGGNMGGDGQLTRRGYPPLLRRMVAGGHQVGTHTWGHADLSGMDGDDVARQVLDNEQALVQDLGFIPTYFRPPYFSADEEVLDVVGDLGYHVVNAGVDTRDWAGDYDAARENFDEAVRGDGGKGKIVLAHDIQEKTAHELAEYMIEQADEHGYRLVTVGECLGDPPRNWYRSPSTGKSWLARRLGGGGSGGSGGRGHRGRGRDSRVVEERTVMPPPPDDVDDWYADHGVIRDDGREHSPPPTFPDRGRSISIDDPTPTYSRGFAKRTDTPFPKGDDDDDDDDDDPDPRDIIFLDPSVPDRGKILSIDDPTLTYSRGFAKRTDTSFPRDGDDDDDDDDKTTDTTSRIPIPDLTKVYPYPTDAQGLPDYSCTPTDNQLCMQETGPVVHRWGGGAPAATTTSAARWVIHTPTPPRVWDKWTRLITRTRTRARTRTRVERATAAPAITTTTTTTAPDEDVNSTYESVHTVIVGNLCKRPGEKCVPVYRTVTRIAGRAEPTITAAADSEKVKQNGKKDRKNNKKSKNKKKKHHPERHAAAATAAAFNTTEPPVPIETDPPFWTPIVRPTTKLVTPGPFNTTEPPRTRPTLPVDSPRFSIPFGGSILLPTAGLVKPTGSAEPRPGIAIETTVKRPGFTEGLTFAIEPTETSRTTFATVAAQPVGEEELEEELEDEDKRMERRSVLMDSHIVDELTRVLDEDANGDLDIEAYVAELEKRLREREEGVGESQGQGHEAGEEGQNHEEHQHHQEKEQEQEYAQEHEHHSKANVTAATATKAAAAAGKAPVAAGAAVRGSTVKWGLVLVVANVYFWFW</sequence>
<feature type="region of interest" description="Disordered" evidence="7">
    <location>
        <begin position="638"/>
        <end position="676"/>
    </location>
</feature>
<gene>
    <name evidence="10" type="ORF">VMCG_08760</name>
</gene>
<keyword evidence="3 8" id="KW-0732">Signal</keyword>
<dbReference type="GO" id="GO:0005975">
    <property type="term" value="P:carbohydrate metabolic process"/>
    <property type="evidence" value="ECO:0007669"/>
    <property type="project" value="InterPro"/>
</dbReference>
<evidence type="ECO:0000256" key="2">
    <source>
        <dbReference type="ARBA" id="ARBA00022723"/>
    </source>
</evidence>
<dbReference type="PROSITE" id="PS51677">
    <property type="entry name" value="NODB"/>
    <property type="match status" value="1"/>
</dbReference>
<evidence type="ECO:0000256" key="7">
    <source>
        <dbReference type="SAM" id="MobiDB-lite"/>
    </source>
</evidence>